<name>A0ACB9NVD2_9MYRT</name>
<reference evidence="2" key="1">
    <citation type="journal article" date="2023" name="Front. Plant Sci.">
        <title>Chromosomal-level genome assembly of Melastoma candidum provides insights into trichome evolution.</title>
        <authorList>
            <person name="Zhong Y."/>
            <person name="Wu W."/>
            <person name="Sun C."/>
            <person name="Zou P."/>
            <person name="Liu Y."/>
            <person name="Dai S."/>
            <person name="Zhou R."/>
        </authorList>
    </citation>
    <scope>NUCLEOTIDE SEQUENCE [LARGE SCALE GENOMIC DNA]</scope>
</reference>
<protein>
    <submittedName>
        <fullName evidence="1">Uncharacterized protein</fullName>
    </submittedName>
</protein>
<keyword evidence="2" id="KW-1185">Reference proteome</keyword>
<proteinExistence type="predicted"/>
<accession>A0ACB9NVD2</accession>
<dbReference type="Proteomes" id="UP001057402">
    <property type="component" value="Chromosome 7"/>
</dbReference>
<gene>
    <name evidence="1" type="ORF">MLD38_024916</name>
</gene>
<sequence length="447" mass="48750">MEWIRGPVIGRGSSSTVSLSFSPSSGQVLAVKSADLSCSSSLQKEAGLLSSLTSPYIVEYRGCGVTGDHGGPTYNLFMEYAPRGTLRDLIRARGGRLEEPEVREIARGILLGLEYIHGKGIAHCDIKSQNILIAEGGIKIADFGCAKLGECAAAFAGTPAYMSPEAARREEQGYVSDVWSVGCTAVEMATGSPPWMDTDSPVSALYRIGYSGEVPEPPRWFTQEARDFIRRCLIWDPKERPSAKKLLRHPFFYQSPGPSEAAESSRDKDAVDGDSPNGVLELRLWESLESVDAEVTWPNLASRNAGERMGQLIDGCSRYPILGQTEWGSGGDEWLTVRASEDEEADDDRDNRDNEPPESALFFGEEELDLSVLSLDNVAIRASCEGDDDVGITEEVTVITNGNKEDCLVHKESSFEEDDSVLNQLLALTTNFHPVGQLLLTSLKTRS</sequence>
<evidence type="ECO:0000313" key="2">
    <source>
        <dbReference type="Proteomes" id="UP001057402"/>
    </source>
</evidence>
<organism evidence="1 2">
    <name type="scientific">Melastoma candidum</name>
    <dbReference type="NCBI Taxonomy" id="119954"/>
    <lineage>
        <taxon>Eukaryota</taxon>
        <taxon>Viridiplantae</taxon>
        <taxon>Streptophyta</taxon>
        <taxon>Embryophyta</taxon>
        <taxon>Tracheophyta</taxon>
        <taxon>Spermatophyta</taxon>
        <taxon>Magnoliopsida</taxon>
        <taxon>eudicotyledons</taxon>
        <taxon>Gunneridae</taxon>
        <taxon>Pentapetalae</taxon>
        <taxon>rosids</taxon>
        <taxon>malvids</taxon>
        <taxon>Myrtales</taxon>
        <taxon>Melastomataceae</taxon>
        <taxon>Melastomatoideae</taxon>
        <taxon>Melastomateae</taxon>
        <taxon>Melastoma</taxon>
    </lineage>
</organism>
<comment type="caution">
    <text evidence="1">The sequence shown here is derived from an EMBL/GenBank/DDBJ whole genome shotgun (WGS) entry which is preliminary data.</text>
</comment>
<evidence type="ECO:0000313" key="1">
    <source>
        <dbReference type="EMBL" id="KAI4340041.1"/>
    </source>
</evidence>
<dbReference type="EMBL" id="CM042886">
    <property type="protein sequence ID" value="KAI4340041.1"/>
    <property type="molecule type" value="Genomic_DNA"/>
</dbReference>